<name>A0A5C5G2D4_9BASI</name>
<accession>A0A5C5G2D4</accession>
<proteinExistence type="predicted"/>
<dbReference type="Proteomes" id="UP000311382">
    <property type="component" value="Unassembled WGS sequence"/>
</dbReference>
<feature type="region of interest" description="Disordered" evidence="1">
    <location>
        <begin position="123"/>
        <end position="143"/>
    </location>
</feature>
<feature type="compositionally biased region" description="Basic and acidic residues" evidence="1">
    <location>
        <begin position="52"/>
        <end position="62"/>
    </location>
</feature>
<dbReference type="EMBL" id="SOZI01000023">
    <property type="protein sequence ID" value="TNY22552.1"/>
    <property type="molecule type" value="Genomic_DNA"/>
</dbReference>
<evidence type="ECO:0000313" key="3">
    <source>
        <dbReference type="Proteomes" id="UP000311382"/>
    </source>
</evidence>
<keyword evidence="3" id="KW-1185">Reference proteome</keyword>
<evidence type="ECO:0000313" key="2">
    <source>
        <dbReference type="EMBL" id="TNY22552.1"/>
    </source>
</evidence>
<feature type="compositionally biased region" description="Basic and acidic residues" evidence="1">
    <location>
        <begin position="123"/>
        <end position="134"/>
    </location>
</feature>
<evidence type="ECO:0000256" key="1">
    <source>
        <dbReference type="SAM" id="MobiDB-lite"/>
    </source>
</evidence>
<feature type="region of interest" description="Disordered" evidence="1">
    <location>
        <begin position="30"/>
        <end position="82"/>
    </location>
</feature>
<feature type="compositionally biased region" description="Basic residues" evidence="1">
    <location>
        <begin position="63"/>
        <end position="75"/>
    </location>
</feature>
<dbReference type="AlphaFoldDB" id="A0A5C5G2D4"/>
<gene>
    <name evidence="2" type="ORF">DMC30DRAFT_391848</name>
</gene>
<reference evidence="2 3" key="1">
    <citation type="submission" date="2019-03" db="EMBL/GenBank/DDBJ databases">
        <title>Rhodosporidium diobovatum UCD-FST 08-225 genome sequencing, assembly, and annotation.</title>
        <authorList>
            <person name="Fakankun I.U."/>
            <person name="Fristensky B."/>
            <person name="Levin D.B."/>
        </authorList>
    </citation>
    <scope>NUCLEOTIDE SEQUENCE [LARGE SCALE GENOMIC DNA]</scope>
    <source>
        <strain evidence="2 3">UCD-FST 08-225</strain>
    </source>
</reference>
<organism evidence="2 3">
    <name type="scientific">Rhodotorula diobovata</name>
    <dbReference type="NCBI Taxonomy" id="5288"/>
    <lineage>
        <taxon>Eukaryota</taxon>
        <taxon>Fungi</taxon>
        <taxon>Dikarya</taxon>
        <taxon>Basidiomycota</taxon>
        <taxon>Pucciniomycotina</taxon>
        <taxon>Microbotryomycetes</taxon>
        <taxon>Sporidiobolales</taxon>
        <taxon>Sporidiobolaceae</taxon>
        <taxon>Rhodotorula</taxon>
    </lineage>
</organism>
<protein>
    <submittedName>
        <fullName evidence="2">Uncharacterized protein</fullName>
    </submittedName>
</protein>
<sequence>MCELHALAHILWHVPNPLILAPLLQDGPRPRHLVPERPPPELGRPRKPPRPTRHDKAREARLLCRRRAQRPRPRERRREDRGREERARVVVQALVPEQVGRCAQEGPQKVVVRFRAACRRRGEDRRGSGRRGCDGRGGTCRRRRGRGGRCVRRRWRWWRRWRWRTRRWRRRSWRWWRRRWWPRARAIGRRRLAQLRAREVERLLLVHRRRVHCDRLHACAHADDDGDVFSLRHLAHERDEAKHAPPLLDVARPARHVVAPEAEDVEQDRVDVVRERAQDVLALGGRRAADRVARVLELAAVVAALRGELAQALLWPVPSPLCLPVDPRYRRRT</sequence>
<comment type="caution">
    <text evidence="2">The sequence shown here is derived from an EMBL/GenBank/DDBJ whole genome shotgun (WGS) entry which is preliminary data.</text>
</comment>